<dbReference type="Gene3D" id="1.10.340.30">
    <property type="entry name" value="Hypothetical protein, domain 2"/>
    <property type="match status" value="1"/>
</dbReference>
<evidence type="ECO:0000313" key="3">
    <source>
        <dbReference type="Proteomes" id="UP000003028"/>
    </source>
</evidence>
<feature type="binding site" evidence="1">
    <location>
        <position position="177"/>
    </location>
    <ligand>
        <name>Zn(2+)</name>
        <dbReference type="ChEBI" id="CHEBI:29105"/>
    </ligand>
</feature>
<sequence length="188" mass="22116">MEKQRCEWANRNPLEMMYHDTEWGRKSEDDRYLFEMLILEGMQSGLSWTTIIAKREGMREAFANFEPARLIRFTEEDVERLVLNPNIIRHRLKIQAVISNAHAYYKLTEVHDSLAKFLWHYVDYKPIINHYNDMSEVPASTPLSIQISKDLKKLGFKFVGPTTIYALMQAVGMVDDHLEDCFLKLKTD</sequence>
<keyword evidence="2" id="KW-0378">Hydrolase</keyword>
<gene>
    <name evidence="2" type="primary">tag</name>
    <name evidence="2" type="ORF">HMPREF0357_10957</name>
</gene>
<dbReference type="SUPFAM" id="SSF48150">
    <property type="entry name" value="DNA-glycosylase"/>
    <property type="match status" value="1"/>
</dbReference>
<keyword evidence="3" id="KW-1185">Reference proteome</keyword>
<dbReference type="STRING" id="1648.A2I91_01840"/>
<accession>E7FVD0</accession>
<dbReference type="InterPro" id="IPR005019">
    <property type="entry name" value="Adenine_glyco"/>
</dbReference>
<dbReference type="EMBL" id="ACLK02000002">
    <property type="protein sequence ID" value="EFY08850.1"/>
    <property type="molecule type" value="Genomic_DNA"/>
</dbReference>
<evidence type="ECO:0000256" key="1">
    <source>
        <dbReference type="PIRSR" id="PIRSR605019-1"/>
    </source>
</evidence>
<evidence type="ECO:0000313" key="2">
    <source>
        <dbReference type="EMBL" id="EFY08850.1"/>
    </source>
</evidence>
<reference evidence="2" key="1">
    <citation type="submission" date="2011-01" db="EMBL/GenBank/DDBJ databases">
        <authorList>
            <person name="Muzny D."/>
            <person name="Qin X."/>
            <person name="Buhay C."/>
            <person name="Dugan-Rocha S."/>
            <person name="Ding Y."/>
            <person name="Chen G."/>
            <person name="Hawes A."/>
            <person name="Holder M."/>
            <person name="Jhangiani S."/>
            <person name="Johnson A."/>
            <person name="Khan Z."/>
            <person name="Li Z."/>
            <person name="Liu W."/>
            <person name="Liu X."/>
            <person name="Perez L."/>
            <person name="Shen H."/>
            <person name="Wang Q."/>
            <person name="Watt J."/>
            <person name="Xi L."/>
            <person name="Xin Y."/>
            <person name="Zhou J."/>
            <person name="Deng J."/>
            <person name="Jiang H."/>
            <person name="Liu Y."/>
            <person name="Qu J."/>
            <person name="Song X.-Z."/>
            <person name="Zhang L."/>
            <person name="Villasana D."/>
            <person name="Johnson A."/>
            <person name="Liu J."/>
            <person name="Liyanage D."/>
            <person name="Lorensuhewa L."/>
            <person name="Robinson T."/>
            <person name="Song A."/>
            <person name="Song B.-B."/>
            <person name="Dinh H."/>
            <person name="Thornton R."/>
            <person name="Coyle M."/>
            <person name="Francisco L."/>
            <person name="Jackson L."/>
            <person name="Javaid M."/>
            <person name="Korchina V."/>
            <person name="Kovar C."/>
            <person name="Mata R."/>
            <person name="Mathew T."/>
            <person name="Ngo R."/>
            <person name="Nguyen L."/>
            <person name="Nguyen N."/>
            <person name="Okwuonu G."/>
            <person name="Ongeri F."/>
            <person name="Pham C."/>
            <person name="Simmons D."/>
            <person name="Wilczek-Boney K."/>
            <person name="Hale W."/>
            <person name="Jakkamsetti A."/>
            <person name="Pham P."/>
            <person name="Ruth R."/>
            <person name="San Lucas F."/>
            <person name="Warren J."/>
            <person name="Zhang J."/>
            <person name="Zhao Z."/>
            <person name="Zhou C."/>
            <person name="Zhu D."/>
            <person name="Lee S."/>
            <person name="Bess C."/>
            <person name="Blankenburg K."/>
            <person name="Forbes L."/>
            <person name="Fu Q."/>
            <person name="Gubbala S."/>
            <person name="Hirani K."/>
            <person name="Jayaseelan J.C."/>
            <person name="Lara F."/>
            <person name="Munidasa M."/>
            <person name="Palculict T."/>
            <person name="Patil S."/>
            <person name="Pu L.-L."/>
            <person name="Saada N."/>
            <person name="Tang L."/>
            <person name="Weissenberger G."/>
            <person name="Zhu Y."/>
            <person name="Hemphill L."/>
            <person name="Shang Y."/>
            <person name="Youmans B."/>
            <person name="Ayvaz T."/>
            <person name="Ross M."/>
            <person name="Santibanez J."/>
            <person name="Aqrawi P."/>
            <person name="Gross S."/>
            <person name="Joshi V."/>
            <person name="Fowler G."/>
            <person name="Nazareth L."/>
            <person name="Reid J."/>
            <person name="Worley K."/>
            <person name="Petrosino J."/>
            <person name="Highlander S."/>
            <person name="Gibbs R."/>
        </authorList>
    </citation>
    <scope>NUCLEOTIDE SEQUENCE [LARGE SCALE GENOMIC DNA]</scope>
    <source>
        <strain evidence="2">ATCC 19414</strain>
    </source>
</reference>
<feature type="binding site" evidence="1">
    <location>
        <position position="181"/>
    </location>
    <ligand>
        <name>Zn(2+)</name>
        <dbReference type="ChEBI" id="CHEBI:29105"/>
    </ligand>
</feature>
<keyword evidence="1" id="KW-0479">Metal-binding</keyword>
<dbReference type="PANTHER" id="PTHR30037:SF4">
    <property type="entry name" value="DNA-3-METHYLADENINE GLYCOSYLASE I"/>
    <property type="match status" value="1"/>
</dbReference>
<dbReference type="Proteomes" id="UP000003028">
    <property type="component" value="Unassembled WGS sequence"/>
</dbReference>
<dbReference type="GO" id="GO:0006284">
    <property type="term" value="P:base-excision repair"/>
    <property type="evidence" value="ECO:0007669"/>
    <property type="project" value="InterPro"/>
</dbReference>
<name>E7FVD0_ERYRH</name>
<dbReference type="InterPro" id="IPR052891">
    <property type="entry name" value="DNA-3mA_glycosylase"/>
</dbReference>
<keyword evidence="1" id="KW-0862">Zinc</keyword>
<dbReference type="Pfam" id="PF03352">
    <property type="entry name" value="Adenine_glyco"/>
    <property type="match status" value="1"/>
</dbReference>
<protein>
    <submittedName>
        <fullName evidence="2">DNA-3-methyladenine glycosylase I</fullName>
        <ecNumber evidence="2">3.2.2.20</ecNumber>
    </submittedName>
</protein>
<dbReference type="AlphaFoldDB" id="E7FVD0"/>
<dbReference type="GO" id="GO:0008725">
    <property type="term" value="F:DNA-3-methyladenine glycosylase activity"/>
    <property type="evidence" value="ECO:0007669"/>
    <property type="project" value="UniProtKB-EC"/>
</dbReference>
<organism evidence="2 3">
    <name type="scientific">Erysipelothrix rhusiopathiae ATCC 19414</name>
    <dbReference type="NCBI Taxonomy" id="525280"/>
    <lineage>
        <taxon>Bacteria</taxon>
        <taxon>Bacillati</taxon>
        <taxon>Bacillota</taxon>
        <taxon>Erysipelotrichia</taxon>
        <taxon>Erysipelotrichales</taxon>
        <taxon>Erysipelotrichaceae</taxon>
        <taxon>Erysipelothrix</taxon>
    </lineage>
</organism>
<dbReference type="PANTHER" id="PTHR30037">
    <property type="entry name" value="DNA-3-METHYLADENINE GLYCOSYLASE 1"/>
    <property type="match status" value="1"/>
</dbReference>
<dbReference type="GO" id="GO:0046872">
    <property type="term" value="F:metal ion binding"/>
    <property type="evidence" value="ECO:0007669"/>
    <property type="project" value="UniProtKB-KW"/>
</dbReference>
<comment type="caution">
    <text evidence="2">The sequence shown here is derived from an EMBL/GenBank/DDBJ whole genome shotgun (WGS) entry which is preliminary data.</text>
</comment>
<feature type="binding site" evidence="1">
    <location>
        <position position="19"/>
    </location>
    <ligand>
        <name>Zn(2+)</name>
        <dbReference type="ChEBI" id="CHEBI:29105"/>
    </ligand>
</feature>
<dbReference type="InterPro" id="IPR011257">
    <property type="entry name" value="DNA_glycosylase"/>
</dbReference>
<dbReference type="RefSeq" id="WP_003774707.1">
    <property type="nucleotide sequence ID" value="NZ_ACLK02000002.1"/>
</dbReference>
<feature type="binding site" evidence="1">
    <location>
        <position position="6"/>
    </location>
    <ligand>
        <name>Zn(2+)</name>
        <dbReference type="ChEBI" id="CHEBI:29105"/>
    </ligand>
</feature>
<dbReference type="EC" id="3.2.2.20" evidence="2"/>
<keyword evidence="2" id="KW-0326">Glycosidase</keyword>
<proteinExistence type="predicted"/>
<dbReference type="OrthoDB" id="9807664at2"/>